<evidence type="ECO:0000256" key="10">
    <source>
        <dbReference type="ARBA" id="ARBA00023136"/>
    </source>
</evidence>
<evidence type="ECO:0000256" key="12">
    <source>
        <dbReference type="SAM" id="Phobius"/>
    </source>
</evidence>
<organism evidence="14">
    <name type="scientific">mine drainage metagenome</name>
    <dbReference type="NCBI Taxonomy" id="410659"/>
    <lineage>
        <taxon>unclassified sequences</taxon>
        <taxon>metagenomes</taxon>
        <taxon>ecological metagenomes</taxon>
    </lineage>
</organism>
<evidence type="ECO:0000256" key="7">
    <source>
        <dbReference type="ARBA" id="ARBA00022982"/>
    </source>
</evidence>
<feature type="transmembrane region" description="Helical" evidence="12">
    <location>
        <begin position="44"/>
        <end position="64"/>
    </location>
</feature>
<proteinExistence type="inferred from homology"/>
<dbReference type="InterPro" id="IPR052168">
    <property type="entry name" value="Cytochrome_b561_oxidase"/>
</dbReference>
<dbReference type="GO" id="GO:0022904">
    <property type="term" value="P:respiratory electron transport chain"/>
    <property type="evidence" value="ECO:0007669"/>
    <property type="project" value="InterPro"/>
</dbReference>
<feature type="transmembrane region" description="Helical" evidence="12">
    <location>
        <begin position="12"/>
        <end position="32"/>
    </location>
</feature>
<sequence>MDRQNYGTSAIFMHWLTVLFIVAVFPLALWMSDLEKGPEKAQVLVWHQSVGFMILALVVLRLVWRGVHGAPEHVLFSLLDKLAAVVQIALYGLMVLVPIVGWMTLSAGGHPVTFFGWFSLPDLFSRNHSLHETLGDVHQFLAYTCLGLITLHILGALKHYFILHDEVMARMMPWLKARK</sequence>
<evidence type="ECO:0000256" key="8">
    <source>
        <dbReference type="ARBA" id="ARBA00022989"/>
    </source>
</evidence>
<dbReference type="GO" id="GO:0009055">
    <property type="term" value="F:electron transfer activity"/>
    <property type="evidence" value="ECO:0007669"/>
    <property type="project" value="InterPro"/>
</dbReference>
<keyword evidence="2" id="KW-0813">Transport</keyword>
<comment type="subcellular location">
    <subcellularLocation>
        <location evidence="1">Cell membrane</location>
        <topology evidence="1">Multi-pass membrane protein</topology>
    </subcellularLocation>
</comment>
<comment type="caution">
    <text evidence="14">The sequence shown here is derived from an EMBL/GenBank/DDBJ whole genome shotgun (WGS) entry which is preliminary data.</text>
</comment>
<feature type="transmembrane region" description="Helical" evidence="12">
    <location>
        <begin position="84"/>
        <end position="105"/>
    </location>
</feature>
<evidence type="ECO:0000256" key="3">
    <source>
        <dbReference type="ARBA" id="ARBA00022475"/>
    </source>
</evidence>
<dbReference type="Pfam" id="PF01292">
    <property type="entry name" value="Ni_hydr_CYTB"/>
    <property type="match status" value="1"/>
</dbReference>
<feature type="domain" description="Cytochrome b561 bacterial/Ni-hydrogenase" evidence="13">
    <location>
        <begin position="6"/>
        <end position="173"/>
    </location>
</feature>
<keyword evidence="3" id="KW-1003">Cell membrane</keyword>
<dbReference type="SUPFAM" id="SSF81342">
    <property type="entry name" value="Transmembrane di-heme cytochromes"/>
    <property type="match status" value="1"/>
</dbReference>
<keyword evidence="4" id="KW-0349">Heme</keyword>
<feature type="transmembrane region" description="Helical" evidence="12">
    <location>
        <begin position="140"/>
        <end position="163"/>
    </location>
</feature>
<gene>
    <name evidence="14" type="ORF">CARN7_0836</name>
</gene>
<evidence type="ECO:0000256" key="11">
    <source>
        <dbReference type="ARBA" id="ARBA00037975"/>
    </source>
</evidence>
<dbReference type="InterPro" id="IPR011577">
    <property type="entry name" value="Cyt_b561_bac/Ni-Hgenase"/>
</dbReference>
<accession>E6QS53</accession>
<reference evidence="14" key="1">
    <citation type="submission" date="2009-10" db="EMBL/GenBank/DDBJ databases">
        <title>Diversity of trophic interactions inside an arsenic-rich microbial ecosystem.</title>
        <authorList>
            <person name="Bertin P.N."/>
            <person name="Heinrich-Salmeron A."/>
            <person name="Pelletier E."/>
            <person name="Goulhen-Chollet F."/>
            <person name="Arsene-Ploetze F."/>
            <person name="Gallien S."/>
            <person name="Calteau A."/>
            <person name="Vallenet D."/>
            <person name="Casiot C."/>
            <person name="Chane-Woon-Ming B."/>
            <person name="Giloteaux L."/>
            <person name="Barakat M."/>
            <person name="Bonnefoy V."/>
            <person name="Bruneel O."/>
            <person name="Chandler M."/>
            <person name="Cleiss J."/>
            <person name="Duran R."/>
            <person name="Elbaz-Poulichet F."/>
            <person name="Fonknechten N."/>
            <person name="Lauga B."/>
            <person name="Mornico D."/>
            <person name="Ortet P."/>
            <person name="Schaeffer C."/>
            <person name="Siguier P."/>
            <person name="Alexander Thil Smith A."/>
            <person name="Van Dorsselaer A."/>
            <person name="Weissenbach J."/>
            <person name="Medigue C."/>
            <person name="Le Paslier D."/>
        </authorList>
    </citation>
    <scope>NUCLEOTIDE SEQUENCE</scope>
</reference>
<keyword evidence="9" id="KW-0408">Iron</keyword>
<evidence type="ECO:0000256" key="1">
    <source>
        <dbReference type="ARBA" id="ARBA00004651"/>
    </source>
</evidence>
<name>E6QS53_9ZZZZ</name>
<evidence type="ECO:0000256" key="6">
    <source>
        <dbReference type="ARBA" id="ARBA00022723"/>
    </source>
</evidence>
<comment type="similarity">
    <text evidence="11">Belongs to the cytochrome b561 family.</text>
</comment>
<evidence type="ECO:0000256" key="2">
    <source>
        <dbReference type="ARBA" id="ARBA00022448"/>
    </source>
</evidence>
<evidence type="ECO:0000259" key="13">
    <source>
        <dbReference type="Pfam" id="PF01292"/>
    </source>
</evidence>
<keyword evidence="8 12" id="KW-1133">Transmembrane helix</keyword>
<dbReference type="GO" id="GO:0046872">
    <property type="term" value="F:metal ion binding"/>
    <property type="evidence" value="ECO:0007669"/>
    <property type="project" value="UniProtKB-KW"/>
</dbReference>
<protein>
    <submittedName>
        <fullName evidence="14">Putative cytochrome b561</fullName>
    </submittedName>
</protein>
<dbReference type="PANTHER" id="PTHR30529:SF1">
    <property type="entry name" value="CYTOCHROME B561 HOMOLOG 2"/>
    <property type="match status" value="1"/>
</dbReference>
<evidence type="ECO:0000256" key="9">
    <source>
        <dbReference type="ARBA" id="ARBA00023004"/>
    </source>
</evidence>
<dbReference type="EMBL" id="CABR01000069">
    <property type="protein sequence ID" value="CBI10075.1"/>
    <property type="molecule type" value="Genomic_DNA"/>
</dbReference>
<keyword evidence="5 12" id="KW-0812">Transmembrane</keyword>
<dbReference type="InterPro" id="IPR016174">
    <property type="entry name" value="Di-haem_cyt_TM"/>
</dbReference>
<evidence type="ECO:0000256" key="4">
    <source>
        <dbReference type="ARBA" id="ARBA00022617"/>
    </source>
</evidence>
<dbReference type="GO" id="GO:0005886">
    <property type="term" value="C:plasma membrane"/>
    <property type="evidence" value="ECO:0007669"/>
    <property type="project" value="UniProtKB-SubCell"/>
</dbReference>
<evidence type="ECO:0000313" key="14">
    <source>
        <dbReference type="EMBL" id="CBI10075.1"/>
    </source>
</evidence>
<keyword evidence="10 12" id="KW-0472">Membrane</keyword>
<dbReference type="GO" id="GO:0020037">
    <property type="term" value="F:heme binding"/>
    <property type="evidence" value="ECO:0007669"/>
    <property type="project" value="TreeGrafter"/>
</dbReference>
<evidence type="ECO:0000256" key="5">
    <source>
        <dbReference type="ARBA" id="ARBA00022692"/>
    </source>
</evidence>
<keyword evidence="7" id="KW-0249">Electron transport</keyword>
<dbReference type="PANTHER" id="PTHR30529">
    <property type="entry name" value="CYTOCHROME B561"/>
    <property type="match status" value="1"/>
</dbReference>
<dbReference type="AlphaFoldDB" id="E6QS53"/>
<keyword evidence="6" id="KW-0479">Metal-binding</keyword>